<dbReference type="InterPro" id="IPR014867">
    <property type="entry name" value="Spore_coat_CotH_CotH2/3/7"/>
</dbReference>
<protein>
    <submittedName>
        <fullName evidence="3">Spore coat protein CotH</fullName>
    </submittedName>
</protein>
<dbReference type="EMBL" id="PGFE01000002">
    <property type="protein sequence ID" value="PJJ74096.1"/>
    <property type="molecule type" value="Genomic_DNA"/>
</dbReference>
<keyword evidence="3" id="KW-0167">Capsid protein</keyword>
<dbReference type="AlphaFoldDB" id="A0A2M9CQ95"/>
<dbReference type="OrthoDB" id="3280828at2"/>
<accession>A0A2M9CQ95</accession>
<sequence>MTTPDALPPTDTDTTPTPAPPGSTTPDPHRTPRRRRTRRTAFLVAAGLGAAGLTACSAAAADGEGSAVRTDSVWDESVVHDVDVEADEDDLTAAVTTYVETGEKEWITADVTIDGTLVEDVGLKLKGNSSLRGVSADDDPVSLPWIIRTDKFVDDQDYLGETEIVVRSNSSQTSLNEAVALDLLGQTGLATEEASASRFSVNGSDETLRLLVQNPSDTWDAEQFDSSGMLYKAESGGDYSYRGDDPSAYEDVFDQEAGEDDLEPLMDFLEFVDTADDETFSAELEDHLDVEAFATYLAFQDLVANDDDIDGRGNNSYLRYDEETGLMTVVNWDLNLAFGASPAAQGGEAGTTPDGVRPGGQAGGPAQGAPPADAGAGAPQGGPGAGGLGAGTDAGTTGEGTGAEGTGDGAMGAGAMGAGAMGGSNVLTERFLADDEFAALYEAAQDELDETLVDSGAGLETLDSWTTVLEEQADDLVDVDTIEQESDAVAEYLS</sequence>
<reference evidence="3 4" key="1">
    <citation type="submission" date="2017-11" db="EMBL/GenBank/DDBJ databases">
        <title>Genomic Encyclopedia of Archaeal and Bacterial Type Strains, Phase II (KMG-II): From Individual Species to Whole Genera.</title>
        <authorList>
            <person name="Goeker M."/>
        </authorList>
    </citation>
    <scope>NUCLEOTIDE SEQUENCE [LARGE SCALE GENOMIC DNA]</scope>
    <source>
        <strain evidence="3 4">DSM 25478</strain>
    </source>
</reference>
<keyword evidence="2" id="KW-0472">Membrane</keyword>
<evidence type="ECO:0000256" key="1">
    <source>
        <dbReference type="SAM" id="MobiDB-lite"/>
    </source>
</evidence>
<proteinExistence type="predicted"/>
<feature type="region of interest" description="Disordered" evidence="1">
    <location>
        <begin position="1"/>
        <end position="37"/>
    </location>
</feature>
<dbReference type="PANTHER" id="PTHR40050:SF1">
    <property type="entry name" value="INNER SPORE COAT PROTEIN H"/>
    <property type="match status" value="1"/>
</dbReference>
<keyword evidence="2" id="KW-1133">Transmembrane helix</keyword>
<dbReference type="Pfam" id="PF08757">
    <property type="entry name" value="CotH"/>
    <property type="match status" value="1"/>
</dbReference>
<dbReference type="Proteomes" id="UP000231693">
    <property type="component" value="Unassembled WGS sequence"/>
</dbReference>
<keyword evidence="4" id="KW-1185">Reference proteome</keyword>
<feature type="region of interest" description="Disordered" evidence="1">
    <location>
        <begin position="344"/>
        <end position="409"/>
    </location>
</feature>
<feature type="compositionally biased region" description="Gly residues" evidence="1">
    <location>
        <begin position="378"/>
        <end position="409"/>
    </location>
</feature>
<dbReference type="RefSeq" id="WP_100422760.1">
    <property type="nucleotide sequence ID" value="NZ_BOOX01000002.1"/>
</dbReference>
<feature type="compositionally biased region" description="Gly residues" evidence="1">
    <location>
        <begin position="357"/>
        <end position="366"/>
    </location>
</feature>
<dbReference type="PANTHER" id="PTHR40050">
    <property type="entry name" value="INNER SPORE COAT PROTEIN H"/>
    <property type="match status" value="1"/>
</dbReference>
<feature type="compositionally biased region" description="Low complexity" evidence="1">
    <location>
        <begin position="367"/>
        <end position="377"/>
    </location>
</feature>
<organism evidence="3 4">
    <name type="scientific">Sediminihabitans luteus</name>
    <dbReference type="NCBI Taxonomy" id="1138585"/>
    <lineage>
        <taxon>Bacteria</taxon>
        <taxon>Bacillati</taxon>
        <taxon>Actinomycetota</taxon>
        <taxon>Actinomycetes</taxon>
        <taxon>Micrococcales</taxon>
        <taxon>Cellulomonadaceae</taxon>
        <taxon>Sediminihabitans</taxon>
    </lineage>
</organism>
<keyword evidence="3" id="KW-0946">Virion</keyword>
<feature type="compositionally biased region" description="Low complexity" evidence="1">
    <location>
        <begin position="1"/>
        <end position="16"/>
    </location>
</feature>
<comment type="caution">
    <text evidence="3">The sequence shown here is derived from an EMBL/GenBank/DDBJ whole genome shotgun (WGS) entry which is preliminary data.</text>
</comment>
<name>A0A2M9CQ95_9CELL</name>
<evidence type="ECO:0000256" key="2">
    <source>
        <dbReference type="SAM" id="Phobius"/>
    </source>
</evidence>
<gene>
    <name evidence="3" type="ORF">CLV28_1585</name>
</gene>
<evidence type="ECO:0000313" key="4">
    <source>
        <dbReference type="Proteomes" id="UP000231693"/>
    </source>
</evidence>
<keyword evidence="2" id="KW-0812">Transmembrane</keyword>
<evidence type="ECO:0000313" key="3">
    <source>
        <dbReference type="EMBL" id="PJJ74096.1"/>
    </source>
</evidence>
<feature type="transmembrane region" description="Helical" evidence="2">
    <location>
        <begin position="40"/>
        <end position="61"/>
    </location>
</feature>